<dbReference type="GO" id="GO:0022857">
    <property type="term" value="F:transmembrane transporter activity"/>
    <property type="evidence" value="ECO:0007669"/>
    <property type="project" value="InterPro"/>
</dbReference>
<dbReference type="InterPro" id="IPR000522">
    <property type="entry name" value="ABC_transptr_permease_BtuC"/>
</dbReference>
<dbReference type="GO" id="GO:0033214">
    <property type="term" value="P:siderophore-iron import into cell"/>
    <property type="evidence" value="ECO:0007669"/>
    <property type="project" value="TreeGrafter"/>
</dbReference>
<keyword evidence="4" id="KW-1003">Cell membrane</keyword>
<keyword evidence="12" id="KW-1185">Reference proteome</keyword>
<keyword evidence="9 10" id="KW-0472">Membrane</keyword>
<accession>A0A4R6BY68</accession>
<evidence type="ECO:0000256" key="5">
    <source>
        <dbReference type="ARBA" id="ARBA00022496"/>
    </source>
</evidence>
<comment type="caution">
    <text evidence="11">The sequence shown here is derived from an EMBL/GenBank/DDBJ whole genome shotgun (WGS) entry which is preliminary data.</text>
</comment>
<proteinExistence type="inferred from homology"/>
<dbReference type="Gene3D" id="1.10.3470.10">
    <property type="entry name" value="ABC transporter involved in vitamin B12 uptake, BtuC"/>
    <property type="match status" value="1"/>
</dbReference>
<feature type="transmembrane region" description="Helical" evidence="10">
    <location>
        <begin position="193"/>
        <end position="214"/>
    </location>
</feature>
<reference evidence="11 12" key="1">
    <citation type="submission" date="2019-01" db="EMBL/GenBank/DDBJ databases">
        <title>Draft genome sequences of the type strains of six Macrococcus species.</title>
        <authorList>
            <person name="Mazhar S."/>
            <person name="Altermann E."/>
            <person name="Hill C."/>
            <person name="Mcauliffe O."/>
        </authorList>
    </citation>
    <scope>NUCLEOTIDE SEQUENCE [LARGE SCALE GENOMIC DNA]</scope>
    <source>
        <strain evidence="11 12">ATCC 51825</strain>
    </source>
</reference>
<sequence>MIMIINCRGAFLMKLRYLTLLLVVLSVLSIFIGVVDLAPRHLLQLSANDKNILINSRLPRTISIILAGAALSISGLLMQQLTRNKFVSPTTAGTMDFAKLGILIAMIFFTEAHILVKLIFAIMAAIIGTLSFMYIVNRIKYKDAIFIPLVGLMLGNIVSSFATFMALRFNAMQSIGNFFVGDFSMVTSGRYEILYIIIPMVILIYFYAYHFTIVGMGESFSRNLGIPYERMMNIGVIISAVVSATVVVTIGVLPFLGLVVPNIVYMLVGDHLQKTLPYTALLGSILVMVADLFSRLIIFPYEIPIGLTLGIIGSVLFMLLLLKRRNEYVAKI</sequence>
<dbReference type="Pfam" id="PF01032">
    <property type="entry name" value="FecCD"/>
    <property type="match status" value="1"/>
</dbReference>
<evidence type="ECO:0000256" key="1">
    <source>
        <dbReference type="ARBA" id="ARBA00004651"/>
    </source>
</evidence>
<evidence type="ECO:0000256" key="3">
    <source>
        <dbReference type="ARBA" id="ARBA00022448"/>
    </source>
</evidence>
<evidence type="ECO:0000256" key="6">
    <source>
        <dbReference type="ARBA" id="ARBA00022692"/>
    </source>
</evidence>
<feature type="transmembrane region" description="Helical" evidence="10">
    <location>
        <begin position="145"/>
        <end position="167"/>
    </location>
</feature>
<evidence type="ECO:0000256" key="2">
    <source>
        <dbReference type="ARBA" id="ARBA00007935"/>
    </source>
</evidence>
<comment type="subcellular location">
    <subcellularLocation>
        <location evidence="1">Cell membrane</location>
        <topology evidence="1">Multi-pass membrane protein</topology>
    </subcellularLocation>
</comment>
<evidence type="ECO:0000256" key="9">
    <source>
        <dbReference type="ARBA" id="ARBA00023136"/>
    </source>
</evidence>
<feature type="transmembrane region" description="Helical" evidence="10">
    <location>
        <begin position="303"/>
        <end position="322"/>
    </location>
</feature>
<protein>
    <submittedName>
        <fullName evidence="11">ABC transporter permease</fullName>
    </submittedName>
</protein>
<feature type="transmembrane region" description="Helical" evidence="10">
    <location>
        <begin position="100"/>
        <end position="133"/>
    </location>
</feature>
<keyword evidence="5" id="KW-0410">Iron transport</keyword>
<keyword evidence="6 10" id="KW-0812">Transmembrane</keyword>
<keyword evidence="7 10" id="KW-1133">Transmembrane helix</keyword>
<keyword evidence="5" id="KW-0406">Ion transport</keyword>
<evidence type="ECO:0000256" key="4">
    <source>
        <dbReference type="ARBA" id="ARBA00022475"/>
    </source>
</evidence>
<organism evidence="11 12">
    <name type="scientific">Macrococcus bovicus</name>
    <dbReference type="NCBI Taxonomy" id="69968"/>
    <lineage>
        <taxon>Bacteria</taxon>
        <taxon>Bacillati</taxon>
        <taxon>Bacillota</taxon>
        <taxon>Bacilli</taxon>
        <taxon>Bacillales</taxon>
        <taxon>Staphylococcaceae</taxon>
        <taxon>Macrococcus</taxon>
    </lineage>
</organism>
<keyword evidence="8" id="KW-0408">Iron</keyword>
<dbReference type="EMBL" id="SCWF01000010">
    <property type="protein sequence ID" value="TDM13489.1"/>
    <property type="molecule type" value="Genomic_DNA"/>
</dbReference>
<dbReference type="SUPFAM" id="SSF81345">
    <property type="entry name" value="ABC transporter involved in vitamin B12 uptake, BtuC"/>
    <property type="match status" value="1"/>
</dbReference>
<evidence type="ECO:0000313" key="12">
    <source>
        <dbReference type="Proteomes" id="UP000294843"/>
    </source>
</evidence>
<evidence type="ECO:0000256" key="7">
    <source>
        <dbReference type="ARBA" id="ARBA00022989"/>
    </source>
</evidence>
<name>A0A4R6BY68_9STAP</name>
<dbReference type="AlphaFoldDB" id="A0A4R6BY68"/>
<dbReference type="InterPro" id="IPR037294">
    <property type="entry name" value="ABC_BtuC-like"/>
</dbReference>
<dbReference type="PANTHER" id="PTHR30472">
    <property type="entry name" value="FERRIC ENTEROBACTIN TRANSPORT SYSTEM PERMEASE PROTEIN"/>
    <property type="match status" value="1"/>
</dbReference>
<evidence type="ECO:0000256" key="8">
    <source>
        <dbReference type="ARBA" id="ARBA00023004"/>
    </source>
</evidence>
<feature type="transmembrane region" description="Helical" evidence="10">
    <location>
        <begin position="276"/>
        <end position="297"/>
    </location>
</feature>
<feature type="transmembrane region" description="Helical" evidence="10">
    <location>
        <begin position="61"/>
        <end position="79"/>
    </location>
</feature>
<dbReference type="CDD" id="cd06550">
    <property type="entry name" value="TM_ABC_iron-siderophores_like"/>
    <property type="match status" value="1"/>
</dbReference>
<dbReference type="Proteomes" id="UP000294843">
    <property type="component" value="Unassembled WGS sequence"/>
</dbReference>
<keyword evidence="3" id="KW-0813">Transport</keyword>
<evidence type="ECO:0000313" key="11">
    <source>
        <dbReference type="EMBL" id="TDM13489.1"/>
    </source>
</evidence>
<feature type="transmembrane region" description="Helical" evidence="10">
    <location>
        <begin position="234"/>
        <end position="264"/>
    </location>
</feature>
<dbReference type="GO" id="GO:0005886">
    <property type="term" value="C:plasma membrane"/>
    <property type="evidence" value="ECO:0007669"/>
    <property type="project" value="UniProtKB-SubCell"/>
</dbReference>
<comment type="similarity">
    <text evidence="2">Belongs to the binding-protein-dependent transport system permease family. FecCD subfamily.</text>
</comment>
<dbReference type="PANTHER" id="PTHR30472:SF27">
    <property type="entry name" value="PETROBACTIN IMPORT SYSTEM PERMEASE PROTEIN YCLN"/>
    <property type="match status" value="1"/>
</dbReference>
<dbReference type="OrthoDB" id="9811975at2"/>
<gene>
    <name evidence="11" type="ORF">ERX55_08705</name>
</gene>
<evidence type="ECO:0000256" key="10">
    <source>
        <dbReference type="SAM" id="Phobius"/>
    </source>
</evidence>
<dbReference type="FunFam" id="1.10.3470.10:FF:000004">
    <property type="entry name" value="Iron compound ABC transporter, permease"/>
    <property type="match status" value="1"/>
</dbReference>